<dbReference type="InterPro" id="IPR001173">
    <property type="entry name" value="Glyco_trans_2-like"/>
</dbReference>
<evidence type="ECO:0000259" key="1">
    <source>
        <dbReference type="Pfam" id="PF00535"/>
    </source>
</evidence>
<sequence length="308" mass="36338">MKFTIGLPITKTKYLKESLDSIDAQTFKDFEVIIRNNAKTPEVKSEIKEICKTWLNRSNVTYEESSEQLSMPANFNRILDRAKGQFFTILSDDDVMNEEFLNEFNELTLKYPATKVFHCRVKLIDGESKFIGVTEICPEWEKQEDFVFERIKEKRDFFLSDFIANTEALKEIGKFPEEISGWGLDEITWSKLGYNGVGYSSKLLLEYRMFPGNFSLSKENLKKRFKDIEVMRENFEKIIYDTCNGKDSIYPLNYMLDLNRKRTQDQHDLVFKFQTLSGNIYQNVVFYFKNKSQLSKKRAFKQLIKSCF</sequence>
<accession>A0ABP3YEQ2</accession>
<evidence type="ECO:0000313" key="3">
    <source>
        <dbReference type="Proteomes" id="UP001500469"/>
    </source>
</evidence>
<feature type="domain" description="Glycosyltransferase 2-like" evidence="1">
    <location>
        <begin position="13"/>
        <end position="139"/>
    </location>
</feature>
<dbReference type="PANTHER" id="PTHR22916">
    <property type="entry name" value="GLYCOSYLTRANSFERASE"/>
    <property type="match status" value="1"/>
</dbReference>
<dbReference type="SUPFAM" id="SSF53448">
    <property type="entry name" value="Nucleotide-diphospho-sugar transferases"/>
    <property type="match status" value="1"/>
</dbReference>
<proteinExistence type="predicted"/>
<protein>
    <recommendedName>
        <fullName evidence="1">Glycosyltransferase 2-like domain-containing protein</fullName>
    </recommendedName>
</protein>
<dbReference type="RefSeq" id="WP_343852441.1">
    <property type="nucleotide sequence ID" value="NZ_BAAAFI010000031.1"/>
</dbReference>
<organism evidence="2 3">
    <name type="scientific">Algoriphagus jejuensis</name>
    <dbReference type="NCBI Taxonomy" id="419934"/>
    <lineage>
        <taxon>Bacteria</taxon>
        <taxon>Pseudomonadati</taxon>
        <taxon>Bacteroidota</taxon>
        <taxon>Cytophagia</taxon>
        <taxon>Cytophagales</taxon>
        <taxon>Cyclobacteriaceae</taxon>
        <taxon>Algoriphagus</taxon>
    </lineage>
</organism>
<comment type="caution">
    <text evidence="2">The sequence shown here is derived from an EMBL/GenBank/DDBJ whole genome shotgun (WGS) entry which is preliminary data.</text>
</comment>
<reference evidence="3" key="1">
    <citation type="journal article" date="2019" name="Int. J. Syst. Evol. Microbiol.">
        <title>The Global Catalogue of Microorganisms (GCM) 10K type strain sequencing project: providing services to taxonomists for standard genome sequencing and annotation.</title>
        <authorList>
            <consortium name="The Broad Institute Genomics Platform"/>
            <consortium name="The Broad Institute Genome Sequencing Center for Infectious Disease"/>
            <person name="Wu L."/>
            <person name="Ma J."/>
        </authorList>
    </citation>
    <scope>NUCLEOTIDE SEQUENCE [LARGE SCALE GENOMIC DNA]</scope>
    <source>
        <strain evidence="3">JCM 16112</strain>
    </source>
</reference>
<dbReference type="InterPro" id="IPR029044">
    <property type="entry name" value="Nucleotide-diphossugar_trans"/>
</dbReference>
<keyword evidence="3" id="KW-1185">Reference proteome</keyword>
<evidence type="ECO:0000313" key="2">
    <source>
        <dbReference type="EMBL" id="GAA0879725.1"/>
    </source>
</evidence>
<name>A0ABP3YEQ2_9BACT</name>
<dbReference type="Proteomes" id="UP001500469">
    <property type="component" value="Unassembled WGS sequence"/>
</dbReference>
<dbReference type="Pfam" id="PF00535">
    <property type="entry name" value="Glycos_transf_2"/>
    <property type="match status" value="1"/>
</dbReference>
<dbReference type="Gene3D" id="3.90.550.10">
    <property type="entry name" value="Spore Coat Polysaccharide Biosynthesis Protein SpsA, Chain A"/>
    <property type="match status" value="1"/>
</dbReference>
<dbReference type="EMBL" id="BAAAFI010000031">
    <property type="protein sequence ID" value="GAA0879725.1"/>
    <property type="molecule type" value="Genomic_DNA"/>
</dbReference>
<gene>
    <name evidence="2" type="ORF">GCM10009119_26940</name>
</gene>